<reference evidence="2 3" key="1">
    <citation type="submission" date="2019-03" db="EMBL/GenBank/DDBJ databases">
        <title>Systems level insights into methane cycling in arid and semi-arid ecosystems.</title>
        <authorList>
            <person name="Kalyuzhnaya M."/>
        </authorList>
    </citation>
    <scope>NUCLEOTIDE SEQUENCE [LARGE SCALE GENOMIC DNA]</scope>
    <source>
        <strain evidence="2 3">S-1</strain>
    </source>
</reference>
<keyword evidence="3" id="KW-1185">Reference proteome</keyword>
<name>A0ABY2CLD3_METMH</name>
<sequence length="58" mass="6491">MEKEVELVLKLIHLGFTVFLQKIGYSETDADNISNRIGWGVLAGFMALLVFVTIKYGT</sequence>
<organism evidence="2 3">
    <name type="scientific">Methylomonas methanica</name>
    <dbReference type="NCBI Taxonomy" id="421"/>
    <lineage>
        <taxon>Bacteria</taxon>
        <taxon>Pseudomonadati</taxon>
        <taxon>Pseudomonadota</taxon>
        <taxon>Gammaproteobacteria</taxon>
        <taxon>Methylococcales</taxon>
        <taxon>Methylococcaceae</taxon>
        <taxon>Methylomonas</taxon>
    </lineage>
</organism>
<keyword evidence="1" id="KW-1133">Transmembrane helix</keyword>
<evidence type="ECO:0000313" key="2">
    <source>
        <dbReference type="EMBL" id="TCV82823.1"/>
    </source>
</evidence>
<feature type="transmembrane region" description="Helical" evidence="1">
    <location>
        <begin position="37"/>
        <end position="57"/>
    </location>
</feature>
<keyword evidence="1" id="KW-0472">Membrane</keyword>
<keyword evidence="1" id="KW-0812">Transmembrane</keyword>
<dbReference type="EMBL" id="SMCN01000011">
    <property type="protein sequence ID" value="TCV82823.1"/>
    <property type="molecule type" value="Genomic_DNA"/>
</dbReference>
<comment type="caution">
    <text evidence="2">The sequence shown here is derived from an EMBL/GenBank/DDBJ whole genome shotgun (WGS) entry which is preliminary data.</text>
</comment>
<evidence type="ECO:0000256" key="1">
    <source>
        <dbReference type="SAM" id="Phobius"/>
    </source>
</evidence>
<proteinExistence type="predicted"/>
<protein>
    <submittedName>
        <fullName evidence="2">Uncharacterized protein</fullName>
    </submittedName>
</protein>
<dbReference type="Proteomes" id="UP000295649">
    <property type="component" value="Unassembled WGS sequence"/>
</dbReference>
<accession>A0ABY2CLD3</accession>
<gene>
    <name evidence="2" type="ORF">EDE11_11179</name>
</gene>
<evidence type="ECO:0000313" key="3">
    <source>
        <dbReference type="Proteomes" id="UP000295649"/>
    </source>
</evidence>